<dbReference type="WBParaSite" id="SCUD_0001278101-mRNA-1">
    <property type="protein sequence ID" value="SCUD_0001278101-mRNA-1"/>
    <property type="gene ID" value="SCUD_0001278101"/>
</dbReference>
<reference evidence="3" key="1">
    <citation type="submission" date="2016-06" db="UniProtKB">
        <authorList>
            <consortium name="WormBaseParasite"/>
        </authorList>
    </citation>
    <scope>IDENTIFICATION</scope>
</reference>
<evidence type="ECO:0000313" key="2">
    <source>
        <dbReference type="Proteomes" id="UP000279833"/>
    </source>
</evidence>
<sequence length="115" mass="12653">MLISSIVGGPTLIGRSVVASSMLGGFSGAGRFKSSLKCSTHLFRCSSMLLHIDAHSDMDYPELVDEFPIGHFPHSTNEMKTLMQANDEFIQKKQTNEKSYSEHSFLVSLQTVEGV</sequence>
<protein>
    <submittedName>
        <fullName evidence="3">C2H2-type domain-containing protein</fullName>
    </submittedName>
</protein>
<dbReference type="AlphaFoldDB" id="A0A183KCN8"/>
<proteinExistence type="predicted"/>
<keyword evidence="2" id="KW-1185">Reference proteome</keyword>
<accession>A0A183KCN8</accession>
<gene>
    <name evidence="1" type="ORF">SCUD_LOCUS12777</name>
</gene>
<evidence type="ECO:0000313" key="1">
    <source>
        <dbReference type="EMBL" id="VDP50090.1"/>
    </source>
</evidence>
<dbReference type="Proteomes" id="UP000279833">
    <property type="component" value="Unassembled WGS sequence"/>
</dbReference>
<dbReference type="EMBL" id="UZAK01035365">
    <property type="protein sequence ID" value="VDP50090.1"/>
    <property type="molecule type" value="Genomic_DNA"/>
</dbReference>
<organism evidence="3">
    <name type="scientific">Schistosoma curassoni</name>
    <dbReference type="NCBI Taxonomy" id="6186"/>
    <lineage>
        <taxon>Eukaryota</taxon>
        <taxon>Metazoa</taxon>
        <taxon>Spiralia</taxon>
        <taxon>Lophotrochozoa</taxon>
        <taxon>Platyhelminthes</taxon>
        <taxon>Trematoda</taxon>
        <taxon>Digenea</taxon>
        <taxon>Strigeidida</taxon>
        <taxon>Schistosomatoidea</taxon>
        <taxon>Schistosomatidae</taxon>
        <taxon>Schistosoma</taxon>
    </lineage>
</organism>
<name>A0A183KCN8_9TREM</name>
<reference evidence="1 2" key="2">
    <citation type="submission" date="2018-11" db="EMBL/GenBank/DDBJ databases">
        <authorList>
            <consortium name="Pathogen Informatics"/>
        </authorList>
    </citation>
    <scope>NUCLEOTIDE SEQUENCE [LARGE SCALE GENOMIC DNA]</scope>
    <source>
        <strain evidence="1">Dakar</strain>
        <strain evidence="2">Dakar, Senegal</strain>
    </source>
</reference>
<evidence type="ECO:0000313" key="3">
    <source>
        <dbReference type="WBParaSite" id="SCUD_0001278101-mRNA-1"/>
    </source>
</evidence>